<dbReference type="GO" id="GO:0005886">
    <property type="term" value="C:plasma membrane"/>
    <property type="evidence" value="ECO:0007669"/>
    <property type="project" value="TreeGrafter"/>
</dbReference>
<dbReference type="AlphaFoldDB" id="I2GWT7"/>
<name>I2GWT7_HENB6</name>
<keyword evidence="3 7" id="KW-0812">Transmembrane</keyword>
<dbReference type="InterPro" id="IPR051633">
    <property type="entry name" value="AceTr"/>
</dbReference>
<dbReference type="EMBL" id="HE806316">
    <property type="protein sequence ID" value="CCH58589.1"/>
    <property type="molecule type" value="Genomic_DNA"/>
</dbReference>
<evidence type="ECO:0000313" key="9">
    <source>
        <dbReference type="Proteomes" id="UP000002866"/>
    </source>
</evidence>
<feature type="transmembrane region" description="Helical" evidence="7">
    <location>
        <begin position="130"/>
        <end position="151"/>
    </location>
</feature>
<feature type="region of interest" description="Disordered" evidence="6">
    <location>
        <begin position="1"/>
        <end position="42"/>
    </location>
</feature>
<sequence>MPKSVHSTDIEGDDVSTTTANTRDEVEDNQDDTYDTYDEKQGGGNVVVDGEYVSIGPRIYKQDDVVNLFNALQKKEDFNEYKPEVPASSGADIINNFVNPIPLGLSSYSLSFFVLALVSANVRGVTNAKLFVPLYIFLGGVVEMLVGILCFIKGDTYGSVVFFTYGGFWLSWGCINVDQFHSISGYGEKTEMLDNAIGFFMIAWCVFTFFVTLWSLKSAWAVFFLFFFLFLTFLMLGIGAFTADNKVSMAGGYFGILSSCCGWYSLYCIVSNDSNTYIPLRLIMMPANDTTIYEKTGIPRDKYYIV</sequence>
<dbReference type="RefSeq" id="XP_004178108.1">
    <property type="nucleotide sequence ID" value="XM_004178060.1"/>
</dbReference>
<dbReference type="OrthoDB" id="3648309at2759"/>
<feature type="transmembrane region" description="Helical" evidence="7">
    <location>
        <begin position="97"/>
        <end position="118"/>
    </location>
</feature>
<evidence type="ECO:0000256" key="6">
    <source>
        <dbReference type="SAM" id="MobiDB-lite"/>
    </source>
</evidence>
<evidence type="ECO:0000256" key="3">
    <source>
        <dbReference type="ARBA" id="ARBA00022692"/>
    </source>
</evidence>
<accession>I2GWT7</accession>
<dbReference type="GeneID" id="14492717"/>
<dbReference type="HOGENOM" id="CLU_051062_0_0_1"/>
<dbReference type="PANTHER" id="PTHR31123:SF3">
    <property type="entry name" value="AMMONIA TRANSPORT OUTWARD PROTEIN 3"/>
    <property type="match status" value="1"/>
</dbReference>
<feature type="compositionally biased region" description="Acidic residues" evidence="6">
    <location>
        <begin position="25"/>
        <end position="36"/>
    </location>
</feature>
<dbReference type="InterPro" id="IPR000791">
    <property type="entry name" value="Gpr1/Fun34/SatP-like"/>
</dbReference>
<comment type="subcellular location">
    <subcellularLocation>
        <location evidence="1">Membrane</location>
        <topology evidence="1">Multi-pass membrane protein</topology>
    </subcellularLocation>
</comment>
<keyword evidence="4 7" id="KW-1133">Transmembrane helix</keyword>
<keyword evidence="5 7" id="KW-0472">Membrane</keyword>
<dbReference type="InParanoid" id="I2GWT7"/>
<dbReference type="Pfam" id="PF01184">
    <property type="entry name" value="Gpr1_Fun34_YaaH"/>
    <property type="match status" value="1"/>
</dbReference>
<dbReference type="OMA" id="VCGICEL"/>
<reference evidence="8 9" key="1">
    <citation type="journal article" date="2011" name="Proc. Natl. Acad. Sci. U.S.A.">
        <title>Evolutionary erosion of yeast sex chromosomes by mating-type switching accidents.</title>
        <authorList>
            <person name="Gordon J.L."/>
            <person name="Armisen D."/>
            <person name="Proux-Wera E."/>
            <person name="Oheigeartaigh S.S."/>
            <person name="Byrne K.P."/>
            <person name="Wolfe K.H."/>
        </authorList>
    </citation>
    <scope>NUCLEOTIDE SEQUENCE [LARGE SCALE GENOMIC DNA]</scope>
    <source>
        <strain evidence="9">ATCC 34711 / CBS 6284 / DSM 70876 / NBRC 10599 / NRRL Y-10934 / UCD 77-7</strain>
    </source>
</reference>
<dbReference type="Proteomes" id="UP000002866">
    <property type="component" value="Chromosome 1"/>
</dbReference>
<dbReference type="KEGG" id="tbl:TBLA_0A07990"/>
<evidence type="ECO:0000313" key="8">
    <source>
        <dbReference type="EMBL" id="CCH58589.1"/>
    </source>
</evidence>
<feature type="transmembrane region" description="Helical" evidence="7">
    <location>
        <begin position="157"/>
        <end position="175"/>
    </location>
</feature>
<dbReference type="NCBIfam" id="NF038013">
    <property type="entry name" value="AceTr_1"/>
    <property type="match status" value="1"/>
</dbReference>
<comment type="similarity">
    <text evidence="2">Belongs to the acetate uptake transporter (AceTr) (TC 2.A.96) family.</text>
</comment>
<evidence type="ECO:0008006" key="10">
    <source>
        <dbReference type="Google" id="ProtNLM"/>
    </source>
</evidence>
<proteinExistence type="inferred from homology"/>
<feature type="transmembrane region" description="Helical" evidence="7">
    <location>
        <begin position="220"/>
        <end position="243"/>
    </location>
</feature>
<feature type="transmembrane region" description="Helical" evidence="7">
    <location>
        <begin position="250"/>
        <end position="267"/>
    </location>
</feature>
<evidence type="ECO:0000256" key="1">
    <source>
        <dbReference type="ARBA" id="ARBA00004141"/>
    </source>
</evidence>
<protein>
    <recommendedName>
        <fullName evidence="10">GPR1/FUN34/YaaH-class plasma membrane protein</fullName>
    </recommendedName>
</protein>
<evidence type="ECO:0000256" key="5">
    <source>
        <dbReference type="ARBA" id="ARBA00023136"/>
    </source>
</evidence>
<keyword evidence="9" id="KW-1185">Reference proteome</keyword>
<evidence type="ECO:0000256" key="2">
    <source>
        <dbReference type="ARBA" id="ARBA00005587"/>
    </source>
</evidence>
<organism evidence="8 9">
    <name type="scientific">Henningerozyma blattae (strain ATCC 34711 / CBS 6284 / DSM 70876 / NBRC 10599 / NRRL Y-10934 / UCD 77-7)</name>
    <name type="common">Yeast</name>
    <name type="synonym">Tetrapisispora blattae</name>
    <dbReference type="NCBI Taxonomy" id="1071380"/>
    <lineage>
        <taxon>Eukaryota</taxon>
        <taxon>Fungi</taxon>
        <taxon>Dikarya</taxon>
        <taxon>Ascomycota</taxon>
        <taxon>Saccharomycotina</taxon>
        <taxon>Saccharomycetes</taxon>
        <taxon>Saccharomycetales</taxon>
        <taxon>Saccharomycetaceae</taxon>
        <taxon>Henningerozyma</taxon>
    </lineage>
</organism>
<evidence type="ECO:0000256" key="4">
    <source>
        <dbReference type="ARBA" id="ARBA00022989"/>
    </source>
</evidence>
<gene>
    <name evidence="8" type="primary">TBLA0A07990</name>
    <name evidence="8" type="ORF">TBLA_0A07990</name>
</gene>
<dbReference type="PANTHER" id="PTHR31123">
    <property type="entry name" value="ACCUMULATION OF DYADS PROTEIN 2-RELATED"/>
    <property type="match status" value="1"/>
</dbReference>
<dbReference type="GO" id="GO:0015123">
    <property type="term" value="F:acetate transmembrane transporter activity"/>
    <property type="evidence" value="ECO:0007669"/>
    <property type="project" value="TreeGrafter"/>
</dbReference>
<evidence type="ECO:0000256" key="7">
    <source>
        <dbReference type="SAM" id="Phobius"/>
    </source>
</evidence>
<feature type="transmembrane region" description="Helical" evidence="7">
    <location>
        <begin position="196"/>
        <end position="214"/>
    </location>
</feature>
<dbReference type="eggNOG" id="ENOG502QSVX">
    <property type="taxonomic scope" value="Eukaryota"/>
</dbReference>